<dbReference type="SUPFAM" id="SSF56176">
    <property type="entry name" value="FAD-binding/transporter-associated domain-like"/>
    <property type="match status" value="1"/>
</dbReference>
<dbReference type="InterPro" id="IPR010030">
    <property type="entry name" value="GULO_Plant"/>
</dbReference>
<keyword evidence="9" id="KW-1133">Transmembrane helix</keyword>
<dbReference type="NCBIfam" id="TIGR01677">
    <property type="entry name" value="pln_FAD_oxido"/>
    <property type="match status" value="1"/>
</dbReference>
<comment type="cofactor">
    <cofactor evidence="1">
        <name>FAD</name>
        <dbReference type="ChEBI" id="CHEBI:57692"/>
    </cofactor>
</comment>
<comment type="pathway">
    <text evidence="2">Cofactor biosynthesis; L-ascorbate biosynthesis.</text>
</comment>
<keyword evidence="9" id="KW-0812">Transmembrane</keyword>
<dbReference type="EC" id="1.1.3.8" evidence="4"/>
<dbReference type="GO" id="GO:0016020">
    <property type="term" value="C:membrane"/>
    <property type="evidence" value="ECO:0007669"/>
    <property type="project" value="InterPro"/>
</dbReference>
<keyword evidence="12" id="KW-1185">Reference proteome</keyword>
<dbReference type="GO" id="GO:0003885">
    <property type="term" value="F:D-arabinono-1,4-lactone oxidase activity"/>
    <property type="evidence" value="ECO:0007669"/>
    <property type="project" value="InterPro"/>
</dbReference>
<dbReference type="InterPro" id="IPR036318">
    <property type="entry name" value="FAD-bd_PCMH-like_sf"/>
</dbReference>
<dbReference type="InterPro" id="IPR055154">
    <property type="entry name" value="GULLO2-like_C"/>
</dbReference>
<dbReference type="Pfam" id="PF22906">
    <property type="entry name" value="GULLO2-like_3rd"/>
    <property type="match status" value="1"/>
</dbReference>
<evidence type="ECO:0000256" key="7">
    <source>
        <dbReference type="ARBA" id="ARBA00023002"/>
    </source>
</evidence>
<dbReference type="GO" id="GO:0071949">
    <property type="term" value="F:FAD binding"/>
    <property type="evidence" value="ECO:0007669"/>
    <property type="project" value="InterPro"/>
</dbReference>
<evidence type="ECO:0000256" key="9">
    <source>
        <dbReference type="SAM" id="Phobius"/>
    </source>
</evidence>
<dbReference type="InterPro" id="IPR007173">
    <property type="entry name" value="ALO_C"/>
</dbReference>
<evidence type="ECO:0000256" key="3">
    <source>
        <dbReference type="ARBA" id="ARBA00005466"/>
    </source>
</evidence>
<protein>
    <recommendedName>
        <fullName evidence="4">L-gulonolactone oxidase</fullName>
        <ecNumber evidence="4">1.1.3.8</ecNumber>
    </recommendedName>
</protein>
<gene>
    <name evidence="11" type="ORF">DCAR_0208703</name>
</gene>
<dbReference type="FunFam" id="3.30.465.10:FF:000033">
    <property type="entry name" value="L-gulonolactone oxidase 5"/>
    <property type="match status" value="1"/>
</dbReference>
<dbReference type="InterPro" id="IPR016169">
    <property type="entry name" value="FAD-bd_PCMH_sub2"/>
</dbReference>
<dbReference type="Pfam" id="PF01565">
    <property type="entry name" value="FAD_binding_4"/>
    <property type="match status" value="1"/>
</dbReference>
<keyword evidence="9" id="KW-0472">Membrane</keyword>
<dbReference type="GO" id="GO:0050105">
    <property type="term" value="F:L-gulonolactone oxidase activity"/>
    <property type="evidence" value="ECO:0007669"/>
    <property type="project" value="UniProtKB-EC"/>
</dbReference>
<dbReference type="EMBL" id="CP093344">
    <property type="protein sequence ID" value="WOG89465.1"/>
    <property type="molecule type" value="Genomic_DNA"/>
</dbReference>
<dbReference type="InterPro" id="IPR050432">
    <property type="entry name" value="FAD-linked_Oxidoreductases_BP"/>
</dbReference>
<dbReference type="PROSITE" id="PS51387">
    <property type="entry name" value="FAD_PCMH"/>
    <property type="match status" value="1"/>
</dbReference>
<evidence type="ECO:0000256" key="4">
    <source>
        <dbReference type="ARBA" id="ARBA00013121"/>
    </source>
</evidence>
<keyword evidence="7" id="KW-0560">Oxidoreductase</keyword>
<proteinExistence type="inferred from homology"/>
<dbReference type="Proteomes" id="UP000077755">
    <property type="component" value="Chromosome 2"/>
</dbReference>
<reference evidence="11" key="2">
    <citation type="submission" date="2022-03" db="EMBL/GenBank/DDBJ databases">
        <title>Draft title - Genomic analysis of global carrot germplasm unveils the trajectory of domestication and the origin of high carotenoid orange carrot.</title>
        <authorList>
            <person name="Iorizzo M."/>
            <person name="Ellison S."/>
            <person name="Senalik D."/>
            <person name="Macko-Podgorni A."/>
            <person name="Grzebelus D."/>
            <person name="Bostan H."/>
            <person name="Rolling W."/>
            <person name="Curaba J."/>
            <person name="Simon P."/>
        </authorList>
    </citation>
    <scope>NUCLEOTIDE SEQUENCE</scope>
    <source>
        <tissue evidence="11">Leaf</tissue>
    </source>
</reference>
<evidence type="ECO:0000256" key="2">
    <source>
        <dbReference type="ARBA" id="ARBA00005147"/>
    </source>
</evidence>
<dbReference type="PANTHER" id="PTHR13878:SF125">
    <property type="entry name" value="L-GULONOLACTONE OXIDASE 3"/>
    <property type="match status" value="1"/>
</dbReference>
<dbReference type="GO" id="GO:0019853">
    <property type="term" value="P:L-ascorbic acid biosynthetic process"/>
    <property type="evidence" value="ECO:0007669"/>
    <property type="project" value="UniProtKB-KW"/>
</dbReference>
<feature type="domain" description="FAD-binding PCMH-type" evidence="10">
    <location>
        <begin position="58"/>
        <end position="240"/>
    </location>
</feature>
<organism evidence="11 12">
    <name type="scientific">Daucus carota subsp. sativus</name>
    <name type="common">Carrot</name>
    <dbReference type="NCBI Taxonomy" id="79200"/>
    <lineage>
        <taxon>Eukaryota</taxon>
        <taxon>Viridiplantae</taxon>
        <taxon>Streptophyta</taxon>
        <taxon>Embryophyta</taxon>
        <taxon>Tracheophyta</taxon>
        <taxon>Spermatophyta</taxon>
        <taxon>Magnoliopsida</taxon>
        <taxon>eudicotyledons</taxon>
        <taxon>Gunneridae</taxon>
        <taxon>Pentapetalae</taxon>
        <taxon>asterids</taxon>
        <taxon>campanulids</taxon>
        <taxon>Apiales</taxon>
        <taxon>Apiaceae</taxon>
        <taxon>Apioideae</taxon>
        <taxon>Scandiceae</taxon>
        <taxon>Daucinae</taxon>
        <taxon>Daucus</taxon>
        <taxon>Daucus sect. Daucus</taxon>
    </lineage>
</organism>
<evidence type="ECO:0000259" key="10">
    <source>
        <dbReference type="PROSITE" id="PS51387"/>
    </source>
</evidence>
<evidence type="ECO:0000313" key="11">
    <source>
        <dbReference type="EMBL" id="WOG89465.1"/>
    </source>
</evidence>
<evidence type="ECO:0000256" key="6">
    <source>
        <dbReference type="ARBA" id="ARBA00022729"/>
    </source>
</evidence>
<reference evidence="11" key="1">
    <citation type="journal article" date="2016" name="Nat. Genet.">
        <title>A high-quality carrot genome assembly provides new insights into carotenoid accumulation and asterid genome evolution.</title>
        <authorList>
            <person name="Iorizzo M."/>
            <person name="Ellison S."/>
            <person name="Senalik D."/>
            <person name="Zeng P."/>
            <person name="Satapoomin P."/>
            <person name="Huang J."/>
            <person name="Bowman M."/>
            <person name="Iovene M."/>
            <person name="Sanseverino W."/>
            <person name="Cavagnaro P."/>
            <person name="Yildiz M."/>
            <person name="Macko-Podgorni A."/>
            <person name="Moranska E."/>
            <person name="Grzebelus E."/>
            <person name="Grzebelus D."/>
            <person name="Ashrafi H."/>
            <person name="Zheng Z."/>
            <person name="Cheng S."/>
            <person name="Spooner D."/>
            <person name="Van Deynze A."/>
            <person name="Simon P."/>
        </authorList>
    </citation>
    <scope>NUCLEOTIDE SEQUENCE</scope>
    <source>
        <tissue evidence="11">Leaf</tissue>
    </source>
</reference>
<name>A0AAF0WGG1_DAUCS</name>
<keyword evidence="6" id="KW-0732">Signal</keyword>
<evidence type="ECO:0000313" key="12">
    <source>
        <dbReference type="Proteomes" id="UP000077755"/>
    </source>
</evidence>
<dbReference type="Gene3D" id="3.30.465.10">
    <property type="match status" value="1"/>
</dbReference>
<dbReference type="InterPro" id="IPR006094">
    <property type="entry name" value="Oxid_FAD_bind_N"/>
</dbReference>
<dbReference type="KEGG" id="dcr:108208095"/>
<comment type="catalytic activity">
    <reaction evidence="8">
        <text>L-gulono-1,4-lactone + O2 = L-ascorbate + H2O2 + H(+)</text>
        <dbReference type="Rhea" id="RHEA:32363"/>
        <dbReference type="ChEBI" id="CHEBI:15378"/>
        <dbReference type="ChEBI" id="CHEBI:15379"/>
        <dbReference type="ChEBI" id="CHEBI:16240"/>
        <dbReference type="ChEBI" id="CHEBI:17587"/>
        <dbReference type="ChEBI" id="CHEBI:38290"/>
        <dbReference type="EC" id="1.1.3.8"/>
    </reaction>
</comment>
<dbReference type="Pfam" id="PF04030">
    <property type="entry name" value="ALO"/>
    <property type="match status" value="1"/>
</dbReference>
<dbReference type="InterPro" id="IPR016166">
    <property type="entry name" value="FAD-bd_PCMH"/>
</dbReference>
<accession>A0AAF0WGG1</accession>
<evidence type="ECO:0000256" key="1">
    <source>
        <dbReference type="ARBA" id="ARBA00001974"/>
    </source>
</evidence>
<dbReference type="PANTHER" id="PTHR13878">
    <property type="entry name" value="GULONOLACTONE OXIDASE"/>
    <property type="match status" value="1"/>
</dbReference>
<feature type="transmembrane region" description="Helical" evidence="9">
    <location>
        <begin position="12"/>
        <end position="30"/>
    </location>
</feature>
<keyword evidence="5" id="KW-0060">Ascorbate biosynthesis</keyword>
<evidence type="ECO:0000256" key="5">
    <source>
        <dbReference type="ARBA" id="ARBA00022644"/>
    </source>
</evidence>
<comment type="similarity">
    <text evidence="3">Belongs to the oxygen-dependent FAD-linked oxidoreductase family.</text>
</comment>
<evidence type="ECO:0000256" key="8">
    <source>
        <dbReference type="ARBA" id="ARBA00048083"/>
    </source>
</evidence>
<sequence>MAHIICLLVHRISLNLIIVWVSILTLPSIYCMPPASPVHCNATGCTLSNAYGAWGDRKDCNFPQIMYPKTEQDIISAVVSASKSRLKVKVVSKFSHTIPKLACPGSGPGNSMVISTENYDRGIEIDSEKMVVTVDSGVGLRDMIDTISKAGLSLVASPYWEGVSVGGMISTGAHGSSWWGKGGAVHDHVVGMSLVVPGTKQEGYAKVMRLNGQDLVLNAAKLSLGLLGVISKVTFALETGFKRSITYNFTDDNAIEEAFVEHGKKHEFGDITWYPSRHTAVYRYDDRVSLSASGDGVNDFIGFQSNLILISKSDRAAEKACENARNVQGKCALASTFLGYKKLTANGLKNNILFTGYPVIGHQHKMQTSGSCLYSSPARIDVSCAWDPRIHGLFFYETTAIFTIPNFKSFLLDVKKLRDLQPQNFCGVDMYNGFLIRFIRQSSAHLGQSEDSVVVDFNYYRADDAMSPRLNQDILEEVEQMAFIKYDAKPHWAKNRAVAFLDVQRKYSKFDMFIAAKKKLDPSNMFSSEWSDAILLGKEGEKLDGCALEGQCICSEDRHCSPQNGYFCKTGLVYQQASVCRYSPSFVT</sequence>
<dbReference type="AlphaFoldDB" id="A0AAF0WGG1"/>